<evidence type="ECO:0000313" key="2">
    <source>
        <dbReference type="EMBL" id="RIX34924.1"/>
    </source>
</evidence>
<sequence>MIGVIFVALLLLPRLFGIDSYLITDLGIAFSAALVAFLAVRTPADTASEEPRSSWGLKVALWSFGISALFALSNAIGRLLVYWTNSDPNALLSHIDPLAELGNRYAGGPYLTAESWVEESVFDWTGLLCVWVVYLAAAAVGAAMGSLLQRMPNKALRIVLGIAGVIIVWFFAPALYDPAFTTPFRPVPYVLISFSTIFALAITLAVGILPIRSETPAADSSSEKSEGPAPQN</sequence>
<feature type="transmembrane region" description="Helical" evidence="1">
    <location>
        <begin position="124"/>
        <end position="148"/>
    </location>
</feature>
<proteinExistence type="predicted"/>
<protein>
    <submittedName>
        <fullName evidence="2">Uncharacterized protein</fullName>
    </submittedName>
</protein>
<evidence type="ECO:0000256" key="1">
    <source>
        <dbReference type="SAM" id="Phobius"/>
    </source>
</evidence>
<feature type="transmembrane region" description="Helical" evidence="1">
    <location>
        <begin position="27"/>
        <end position="47"/>
    </location>
</feature>
<keyword evidence="1" id="KW-0472">Membrane</keyword>
<dbReference type="Proteomes" id="UP000285278">
    <property type="component" value="Unassembled WGS sequence"/>
</dbReference>
<reference evidence="2 3" key="1">
    <citation type="submission" date="2018-09" db="EMBL/GenBank/DDBJ databases">
        <title>Optimization and identification of Corynebacterium falsenii FN1-14 from fish paste.</title>
        <authorList>
            <person name="Daroonpunt R."/>
            <person name="Tanasupawat S."/>
        </authorList>
    </citation>
    <scope>NUCLEOTIDE SEQUENCE [LARGE SCALE GENOMIC DNA]</scope>
    <source>
        <strain evidence="2 3">FN1-14</strain>
    </source>
</reference>
<dbReference type="AlphaFoldDB" id="A0A418Q772"/>
<accession>A0A418Q772</accession>
<feature type="transmembrane region" description="Helical" evidence="1">
    <location>
        <begin position="59"/>
        <end position="83"/>
    </location>
</feature>
<evidence type="ECO:0000313" key="3">
    <source>
        <dbReference type="Proteomes" id="UP000285278"/>
    </source>
</evidence>
<gene>
    <name evidence="2" type="ORF">D3M95_06370</name>
</gene>
<keyword evidence="3" id="KW-1185">Reference proteome</keyword>
<organism evidence="2 3">
    <name type="scientific">Corynebacterium falsenii</name>
    <dbReference type="NCBI Taxonomy" id="108486"/>
    <lineage>
        <taxon>Bacteria</taxon>
        <taxon>Bacillati</taxon>
        <taxon>Actinomycetota</taxon>
        <taxon>Actinomycetes</taxon>
        <taxon>Mycobacteriales</taxon>
        <taxon>Corynebacteriaceae</taxon>
        <taxon>Corynebacterium</taxon>
    </lineage>
</organism>
<name>A0A418Q772_9CORY</name>
<feature type="transmembrane region" description="Helical" evidence="1">
    <location>
        <begin position="188"/>
        <end position="211"/>
    </location>
</feature>
<keyword evidence="1" id="KW-0812">Transmembrane</keyword>
<comment type="caution">
    <text evidence="2">The sequence shown here is derived from an EMBL/GenBank/DDBJ whole genome shotgun (WGS) entry which is preliminary data.</text>
</comment>
<keyword evidence="1" id="KW-1133">Transmembrane helix</keyword>
<dbReference type="EMBL" id="QXJK01000005">
    <property type="protein sequence ID" value="RIX34924.1"/>
    <property type="molecule type" value="Genomic_DNA"/>
</dbReference>
<feature type="transmembrane region" description="Helical" evidence="1">
    <location>
        <begin position="155"/>
        <end position="176"/>
    </location>
</feature>